<dbReference type="InterPro" id="IPR005714">
    <property type="entry name" value="ATPase_T3SS_FliI/YscN"/>
</dbReference>
<evidence type="ECO:0000256" key="14">
    <source>
        <dbReference type="ARBA" id="ARBA00023225"/>
    </source>
</evidence>
<keyword evidence="15" id="KW-0066">ATP synthesis</keyword>
<comment type="subcellular location">
    <subcellularLocation>
        <location evidence="1">Cytoplasm</location>
    </subcellularLocation>
</comment>
<dbReference type="EC" id="7.1.2.2" evidence="3"/>
<dbReference type="PANTHER" id="PTHR15184:SF81">
    <property type="entry name" value="FLAGELLUM-SPECIFIC ATP SYNTHASE"/>
    <property type="match status" value="1"/>
</dbReference>
<dbReference type="GO" id="GO:0016887">
    <property type="term" value="F:ATP hydrolysis activity"/>
    <property type="evidence" value="ECO:0007669"/>
    <property type="project" value="InterPro"/>
</dbReference>
<dbReference type="CDD" id="cd01136">
    <property type="entry name" value="ATPase_flagellum-secretory_path_III"/>
    <property type="match status" value="1"/>
</dbReference>
<dbReference type="GO" id="GO:0046933">
    <property type="term" value="F:proton-transporting ATP synthase activity, rotational mechanism"/>
    <property type="evidence" value="ECO:0007669"/>
    <property type="project" value="TreeGrafter"/>
</dbReference>
<dbReference type="InterPro" id="IPR020005">
    <property type="entry name" value="FliI_clade1"/>
</dbReference>
<evidence type="ECO:0000256" key="4">
    <source>
        <dbReference type="ARBA" id="ARBA00020580"/>
    </source>
</evidence>
<dbReference type="RefSeq" id="WP_007183340.1">
    <property type="nucleotide sequence ID" value="NZ_AKGD01000001.1"/>
</dbReference>
<keyword evidence="18" id="KW-0282">Flagellum</keyword>
<dbReference type="FunFam" id="3.40.50.12240:FF:000002">
    <property type="entry name" value="Flagellum-specific ATP synthase FliI"/>
    <property type="match status" value="1"/>
</dbReference>
<dbReference type="InterPro" id="IPR003593">
    <property type="entry name" value="AAA+_ATPase"/>
</dbReference>
<comment type="similarity">
    <text evidence="2">Belongs to the ATPase alpha/beta chains family.</text>
</comment>
<comment type="caution">
    <text evidence="18">The sequence shown here is derived from an EMBL/GenBank/DDBJ whole genome shotgun (WGS) entry which is preliminary data.</text>
</comment>
<dbReference type="Pfam" id="PF18269">
    <property type="entry name" value="T3SS_ATPase_C"/>
    <property type="match status" value="1"/>
</dbReference>
<evidence type="ECO:0000256" key="6">
    <source>
        <dbReference type="ARBA" id="ARBA00022490"/>
    </source>
</evidence>
<accession>I7ZEC0</accession>
<evidence type="ECO:0000256" key="5">
    <source>
        <dbReference type="ARBA" id="ARBA00022448"/>
    </source>
</evidence>
<dbReference type="GO" id="GO:0030254">
    <property type="term" value="P:protein secretion by the type III secretion system"/>
    <property type="evidence" value="ECO:0007669"/>
    <property type="project" value="InterPro"/>
</dbReference>
<keyword evidence="6" id="KW-0963">Cytoplasm</keyword>
<evidence type="ECO:0000313" key="19">
    <source>
        <dbReference type="Proteomes" id="UP000003704"/>
    </source>
</evidence>
<dbReference type="GO" id="GO:0030257">
    <property type="term" value="C:type III protein secretion system complex"/>
    <property type="evidence" value="ECO:0007669"/>
    <property type="project" value="InterPro"/>
</dbReference>
<keyword evidence="12" id="KW-1278">Translocase</keyword>
<dbReference type="Proteomes" id="UP000003704">
    <property type="component" value="Unassembled WGS sequence"/>
</dbReference>
<keyword evidence="7" id="KW-0547">Nucleotide-binding</keyword>
<keyword evidence="9" id="KW-1005">Bacterial flagellum biogenesis</keyword>
<evidence type="ECO:0000256" key="16">
    <source>
        <dbReference type="ARBA" id="ARBA00034006"/>
    </source>
</evidence>
<evidence type="ECO:0000256" key="15">
    <source>
        <dbReference type="ARBA" id="ARBA00023310"/>
    </source>
</evidence>
<dbReference type="GO" id="GO:0044780">
    <property type="term" value="P:bacterial-type flagellum assembly"/>
    <property type="evidence" value="ECO:0007669"/>
    <property type="project" value="InterPro"/>
</dbReference>
<evidence type="ECO:0000256" key="12">
    <source>
        <dbReference type="ARBA" id="ARBA00022967"/>
    </source>
</evidence>
<dbReference type="GO" id="GO:0005737">
    <property type="term" value="C:cytoplasm"/>
    <property type="evidence" value="ECO:0007669"/>
    <property type="project" value="UniProtKB-SubCell"/>
</dbReference>
<dbReference type="PROSITE" id="PS00152">
    <property type="entry name" value="ATPASE_ALPHA_BETA"/>
    <property type="match status" value="1"/>
</dbReference>
<keyword evidence="8" id="KW-0375">Hydrogen ion transport</keyword>
<evidence type="ECO:0000256" key="11">
    <source>
        <dbReference type="ARBA" id="ARBA00022927"/>
    </source>
</evidence>
<dbReference type="Gene3D" id="3.40.50.12240">
    <property type="match status" value="1"/>
</dbReference>
<dbReference type="InterPro" id="IPR050053">
    <property type="entry name" value="ATPase_alpha/beta_chains"/>
</dbReference>
<dbReference type="GO" id="GO:0071973">
    <property type="term" value="P:bacterial-type flagellum-dependent cell motility"/>
    <property type="evidence" value="ECO:0007669"/>
    <property type="project" value="InterPro"/>
</dbReference>
<dbReference type="GO" id="GO:0005524">
    <property type="term" value="F:ATP binding"/>
    <property type="evidence" value="ECO:0007669"/>
    <property type="project" value="UniProtKB-KW"/>
</dbReference>
<sequence length="455" mass="48608">MNTPGFAANTFRSSRDRHLLSALRSARARVGEAQTVVIEGQLKRVTGLTLEAVGCQARLGSRVNVLNADGGAVEAEVVGFSGERTYLMPIGDLRGVQANARVVPQAKAPTVPVGPGLLGRVLDGEGRPLDDLGRLNCERASVSSAPINPLAREPIAEPLDTGVRAINSLLTVGRGQRLGLFAGTGVGKSTLLGMMTRFTNADVIVVGLVGERGREVRDFIDHSLGEEGRKRAIVVATPADRSPMQRLRGAWLATSIAESFRDRGQNVLLLMDSLTRVAQAQREIGLAIGEPPTTRGYPPSVFALIPRIVERAGNGVQGGGSITAIYTVLTEGDDPNDPIADTARGVLDGHILLSRQIAESGIFPAIDVEASISRVMHSIVPTEHQQLARRFRALVSTYQRNRDLIAIGAYQRGADPRVDEALALWPKIEAFLRQDVSEGSNFEASHGALAALFNH</sequence>
<evidence type="ECO:0000256" key="13">
    <source>
        <dbReference type="ARBA" id="ARBA00023065"/>
    </source>
</evidence>
<feature type="domain" description="AAA+ ATPase" evidence="17">
    <location>
        <begin position="174"/>
        <end position="358"/>
    </location>
</feature>
<protein>
    <recommendedName>
        <fullName evidence="4">Flagellum-specific ATP synthase</fullName>
        <ecNumber evidence="3">7.1.2.2</ecNumber>
    </recommendedName>
</protein>
<dbReference type="InterPro" id="IPR040627">
    <property type="entry name" value="T3SS_ATPase_C"/>
</dbReference>
<evidence type="ECO:0000256" key="9">
    <source>
        <dbReference type="ARBA" id="ARBA00022795"/>
    </source>
</evidence>
<comment type="catalytic activity">
    <reaction evidence="16">
        <text>ATP + H2O + cellular proteinSide 1 = ADP + phosphate + cellular proteinSide 2.</text>
        <dbReference type="EC" id="7.4.2.8"/>
    </reaction>
</comment>
<organism evidence="18 19">
    <name type="scientific">Hydrocarboniphaga effusa AP103</name>
    <dbReference type="NCBI Taxonomy" id="1172194"/>
    <lineage>
        <taxon>Bacteria</taxon>
        <taxon>Pseudomonadati</taxon>
        <taxon>Pseudomonadota</taxon>
        <taxon>Gammaproteobacteria</taxon>
        <taxon>Nevskiales</taxon>
        <taxon>Nevskiaceae</taxon>
        <taxon>Hydrocarboniphaga</taxon>
    </lineage>
</organism>
<dbReference type="InterPro" id="IPR027417">
    <property type="entry name" value="P-loop_NTPase"/>
</dbReference>
<dbReference type="PANTHER" id="PTHR15184">
    <property type="entry name" value="ATP SYNTHASE"/>
    <property type="match status" value="1"/>
</dbReference>
<dbReference type="PATRIC" id="fig|1172194.4.peg.361"/>
<name>I7ZEC0_9GAMM</name>
<evidence type="ECO:0000256" key="7">
    <source>
        <dbReference type="ARBA" id="ARBA00022741"/>
    </source>
</evidence>
<dbReference type="CDD" id="cd18114">
    <property type="entry name" value="ATP-synt_flagellum-secretory_path_III_C"/>
    <property type="match status" value="1"/>
</dbReference>
<keyword evidence="18" id="KW-0969">Cilium</keyword>
<keyword evidence="14" id="KW-1006">Bacterial flagellum protein export</keyword>
<evidence type="ECO:0000256" key="1">
    <source>
        <dbReference type="ARBA" id="ARBA00004496"/>
    </source>
</evidence>
<dbReference type="GO" id="GO:0008564">
    <property type="term" value="F:protein-exporting ATPase activity"/>
    <property type="evidence" value="ECO:0007669"/>
    <property type="project" value="UniProtKB-EC"/>
</dbReference>
<dbReference type="CDD" id="cd18117">
    <property type="entry name" value="ATP-synt_flagellum-secretory_path_III_N"/>
    <property type="match status" value="1"/>
</dbReference>
<dbReference type="EMBL" id="AKGD01000001">
    <property type="protein sequence ID" value="EIT70244.1"/>
    <property type="molecule type" value="Genomic_DNA"/>
</dbReference>
<evidence type="ECO:0000256" key="8">
    <source>
        <dbReference type="ARBA" id="ARBA00022781"/>
    </source>
</evidence>
<dbReference type="Pfam" id="PF00006">
    <property type="entry name" value="ATP-synt_ab"/>
    <property type="match status" value="1"/>
</dbReference>
<evidence type="ECO:0000256" key="10">
    <source>
        <dbReference type="ARBA" id="ARBA00022840"/>
    </source>
</evidence>
<evidence type="ECO:0000256" key="2">
    <source>
        <dbReference type="ARBA" id="ARBA00008936"/>
    </source>
</evidence>
<keyword evidence="11" id="KW-0653">Protein transport</keyword>
<keyword evidence="18" id="KW-0966">Cell projection</keyword>
<gene>
    <name evidence="18" type="ORF">WQQ_03810</name>
</gene>
<dbReference type="STRING" id="1172194.WQQ_03810"/>
<dbReference type="NCBIfam" id="TIGR01026">
    <property type="entry name" value="fliI_yscN"/>
    <property type="match status" value="1"/>
</dbReference>
<reference evidence="18 19" key="1">
    <citation type="journal article" date="2012" name="J. Bacteriol.">
        <title>Genome Sequence of n-Alkane-Degrading Hydrocarboniphaga effusa Strain AP103T (ATCC BAA-332T).</title>
        <authorList>
            <person name="Chang H.K."/>
            <person name="Zylstra G.J."/>
            <person name="Chae J.C."/>
        </authorList>
    </citation>
    <scope>NUCLEOTIDE SEQUENCE [LARGE SCALE GENOMIC DNA]</scope>
    <source>
        <strain evidence="18 19">AP103</strain>
    </source>
</reference>
<evidence type="ECO:0000259" key="17">
    <source>
        <dbReference type="SMART" id="SM00382"/>
    </source>
</evidence>
<dbReference type="AlphaFoldDB" id="I7ZEC0"/>
<evidence type="ECO:0000313" key="18">
    <source>
        <dbReference type="EMBL" id="EIT70244.1"/>
    </source>
</evidence>
<keyword evidence="13" id="KW-0406">Ion transport</keyword>
<dbReference type="NCBIfam" id="TIGR03496">
    <property type="entry name" value="FliI_clade1"/>
    <property type="match status" value="1"/>
</dbReference>
<dbReference type="InterPro" id="IPR020003">
    <property type="entry name" value="ATPase_a/bsu_AS"/>
</dbReference>
<proteinExistence type="inferred from homology"/>
<keyword evidence="5" id="KW-0813">Transport</keyword>
<dbReference type="SUPFAM" id="SSF52540">
    <property type="entry name" value="P-loop containing nucleoside triphosphate hydrolases"/>
    <property type="match status" value="1"/>
</dbReference>
<dbReference type="SMART" id="SM00382">
    <property type="entry name" value="AAA"/>
    <property type="match status" value="1"/>
</dbReference>
<keyword evidence="19" id="KW-1185">Reference proteome</keyword>
<dbReference type="InterPro" id="IPR000194">
    <property type="entry name" value="ATPase_F1/V1/A1_a/bsu_nucl-bd"/>
</dbReference>
<keyword evidence="10" id="KW-0067">ATP-binding</keyword>
<evidence type="ECO:0000256" key="3">
    <source>
        <dbReference type="ARBA" id="ARBA00012473"/>
    </source>
</evidence>
<dbReference type="OrthoDB" id="9148544at2"/>